<sequence>MGSFENHKLVNLKVPKEHFSLLLDFSLESPSKKLFNYTSSIILEGSRSSSSSLHEIGNQSSPEQMDEENNNEIYHPDPNSSLCFNKSLLLDTSGEVPEEDLVDIPLVSLSGDEVSDIKGLPKGWVMENVPEIATKNILCNIDESNIISRKREQKQPVYIATVHSLPMNDHAAVNHPMASEWIRAINEEVKSIAKHSVWKVVKIPQNANLLGSTWVFREKENSAGVAIQYKARLCVQGFAQIEGIDFNEAFAPTRRLNSLRFILSYCAHKNLEIHQMDVKTAFLY</sequence>
<evidence type="ECO:0000313" key="3">
    <source>
        <dbReference type="EMBL" id="MBW0583590.1"/>
    </source>
</evidence>
<feature type="domain" description="Reverse transcriptase Ty1/copia-type" evidence="2">
    <location>
        <begin position="196"/>
        <end position="283"/>
    </location>
</feature>
<organism evidence="3 4">
    <name type="scientific">Austropuccinia psidii MF-1</name>
    <dbReference type="NCBI Taxonomy" id="1389203"/>
    <lineage>
        <taxon>Eukaryota</taxon>
        <taxon>Fungi</taxon>
        <taxon>Dikarya</taxon>
        <taxon>Basidiomycota</taxon>
        <taxon>Pucciniomycotina</taxon>
        <taxon>Pucciniomycetes</taxon>
        <taxon>Pucciniales</taxon>
        <taxon>Sphaerophragmiaceae</taxon>
        <taxon>Austropuccinia</taxon>
    </lineage>
</organism>
<dbReference type="Pfam" id="PF07727">
    <property type="entry name" value="RVT_2"/>
    <property type="match status" value="1"/>
</dbReference>
<dbReference type="InterPro" id="IPR013103">
    <property type="entry name" value="RVT_2"/>
</dbReference>
<comment type="caution">
    <text evidence="3">The sequence shown here is derived from an EMBL/GenBank/DDBJ whole genome shotgun (WGS) entry which is preliminary data.</text>
</comment>
<feature type="region of interest" description="Disordered" evidence="1">
    <location>
        <begin position="50"/>
        <end position="74"/>
    </location>
</feature>
<gene>
    <name evidence="3" type="ORF">O181_123305</name>
</gene>
<dbReference type="EMBL" id="AVOT02115561">
    <property type="protein sequence ID" value="MBW0583590.1"/>
    <property type="molecule type" value="Genomic_DNA"/>
</dbReference>
<evidence type="ECO:0000259" key="2">
    <source>
        <dbReference type="Pfam" id="PF07727"/>
    </source>
</evidence>
<keyword evidence="4" id="KW-1185">Reference proteome</keyword>
<dbReference type="Proteomes" id="UP000765509">
    <property type="component" value="Unassembled WGS sequence"/>
</dbReference>
<name>A0A9Q3KKW6_9BASI</name>
<dbReference type="AlphaFoldDB" id="A0A9Q3KKW6"/>
<evidence type="ECO:0000256" key="1">
    <source>
        <dbReference type="SAM" id="MobiDB-lite"/>
    </source>
</evidence>
<protein>
    <recommendedName>
        <fullName evidence="2">Reverse transcriptase Ty1/copia-type domain-containing protein</fullName>
    </recommendedName>
</protein>
<accession>A0A9Q3KKW6</accession>
<reference evidence="3" key="1">
    <citation type="submission" date="2021-03" db="EMBL/GenBank/DDBJ databases">
        <title>Draft genome sequence of rust myrtle Austropuccinia psidii MF-1, a brazilian biotype.</title>
        <authorList>
            <person name="Quecine M.C."/>
            <person name="Pachon D.M.R."/>
            <person name="Bonatelli M.L."/>
            <person name="Correr F.H."/>
            <person name="Franceschini L.M."/>
            <person name="Leite T.F."/>
            <person name="Margarido G.R.A."/>
            <person name="Almeida C.A."/>
            <person name="Ferrarezi J.A."/>
            <person name="Labate C.A."/>
        </authorList>
    </citation>
    <scope>NUCLEOTIDE SEQUENCE</scope>
    <source>
        <strain evidence="3">MF-1</strain>
    </source>
</reference>
<evidence type="ECO:0000313" key="4">
    <source>
        <dbReference type="Proteomes" id="UP000765509"/>
    </source>
</evidence>
<proteinExistence type="predicted"/>
<dbReference type="OrthoDB" id="4772102at2759"/>